<dbReference type="PANTHER" id="PTHR30354:SF25">
    <property type="entry name" value="INNER MEMBRANE PERMEASE YGBN"/>
    <property type="match status" value="1"/>
</dbReference>
<dbReference type="RefSeq" id="WP_119106399.1">
    <property type="nucleotide sequence ID" value="NZ_QXMJ01000347.1"/>
</dbReference>
<feature type="transmembrane region" description="Helical" evidence="1">
    <location>
        <begin position="29"/>
        <end position="48"/>
    </location>
</feature>
<gene>
    <name evidence="2" type="ORF">FGD71_044970</name>
</gene>
<dbReference type="Pfam" id="PF02447">
    <property type="entry name" value="GntP_permease"/>
    <property type="match status" value="2"/>
</dbReference>
<dbReference type="Proteomes" id="UP000317378">
    <property type="component" value="Unassembled WGS sequence"/>
</dbReference>
<feature type="transmembrane region" description="Helical" evidence="1">
    <location>
        <begin position="103"/>
        <end position="128"/>
    </location>
</feature>
<accession>A0A505D8S2</accession>
<sequence>MSHTTLLLIALAGVSTLLLLILRAKVQPFVALVVVSVGVALAAGVPAAKLVETIESGMGSTLGHIATIIALGAMIGRIIELSGGAQAFAHSLIDRFGSRRTPLALTVAGFVLGIPVFFEVGLIILMPIAYGVARASRKPLLVYTLPMGAAMLTVHAFLPPHPGAVAVTQAIGADQGLVLLIGIPLTAVVVLLGYLVSRRMTRREYPMDPAVYAEVYGEGATDAVPGPLPDAVTEGRGGAGGSTQRAIGADGHGTAVLTKPTAPATPEVRPPSFGMVLALIVTPILLILLGTLGQNLLAEGNTLRAVLTVLGAPMVALLIDVALCAYFLGGRRGWDRARIAEVMGSALPPVAMVILVAGAGGVFGKVLVASGIGDAIADVLDRTGLPALFLAFLMALALRAAQGSTTVALITTAGILTPLLQRADLSTGQLSLVALAMGAGGLAVSHINDAGYWMFTKLAGLDVASGLRTWTVLTTTMGAIGFALTAALWPLV</sequence>
<feature type="transmembrane region" description="Helical" evidence="1">
    <location>
        <begin position="388"/>
        <end position="416"/>
    </location>
</feature>
<dbReference type="EMBL" id="VCHX02000347">
    <property type="protein sequence ID" value="TPQ15816.1"/>
    <property type="molecule type" value="Genomic_DNA"/>
</dbReference>
<feature type="transmembrane region" description="Helical" evidence="1">
    <location>
        <begin position="178"/>
        <end position="197"/>
    </location>
</feature>
<dbReference type="GO" id="GO:0015128">
    <property type="term" value="F:gluconate transmembrane transporter activity"/>
    <property type="evidence" value="ECO:0007669"/>
    <property type="project" value="InterPro"/>
</dbReference>
<keyword evidence="1" id="KW-0472">Membrane</keyword>
<feature type="transmembrane region" description="Helical" evidence="1">
    <location>
        <begin position="305"/>
        <end position="329"/>
    </location>
</feature>
<proteinExistence type="predicted"/>
<dbReference type="InterPro" id="IPR003474">
    <property type="entry name" value="Glcn_transporter"/>
</dbReference>
<name>A0A505D8S2_9ACTN</name>
<organism evidence="2 3">
    <name type="scientific">Streptomyces sporangiiformans</name>
    <dbReference type="NCBI Taxonomy" id="2315329"/>
    <lineage>
        <taxon>Bacteria</taxon>
        <taxon>Bacillati</taxon>
        <taxon>Actinomycetota</taxon>
        <taxon>Actinomycetes</taxon>
        <taxon>Kitasatosporales</taxon>
        <taxon>Streptomycetaceae</taxon>
        <taxon>Streptomyces</taxon>
    </lineage>
</organism>
<evidence type="ECO:0000256" key="1">
    <source>
        <dbReference type="SAM" id="Phobius"/>
    </source>
</evidence>
<dbReference type="PANTHER" id="PTHR30354">
    <property type="entry name" value="GNT FAMILY GLUCONATE TRANSPORTER"/>
    <property type="match status" value="1"/>
</dbReference>
<evidence type="ECO:0000313" key="2">
    <source>
        <dbReference type="EMBL" id="TPQ15816.1"/>
    </source>
</evidence>
<evidence type="ECO:0000313" key="3">
    <source>
        <dbReference type="Proteomes" id="UP000317378"/>
    </source>
</evidence>
<keyword evidence="1" id="KW-1133">Transmembrane helix</keyword>
<protein>
    <submittedName>
        <fullName evidence="2">Transporter</fullName>
    </submittedName>
</protein>
<dbReference type="PIRSF" id="PIRSF002746">
    <property type="entry name" value="Gluconate_transporter"/>
    <property type="match status" value="1"/>
</dbReference>
<comment type="caution">
    <text evidence="2">The sequence shown here is derived from an EMBL/GenBank/DDBJ whole genome shotgun (WGS) entry which is preliminary data.</text>
</comment>
<feature type="transmembrane region" description="Helical" evidence="1">
    <location>
        <begin position="467"/>
        <end position="489"/>
    </location>
</feature>
<feature type="transmembrane region" description="Helical" evidence="1">
    <location>
        <begin position="6"/>
        <end position="22"/>
    </location>
</feature>
<reference evidence="2 3" key="1">
    <citation type="submission" date="2019-06" db="EMBL/GenBank/DDBJ databases">
        <title>Streptomyces sporangiiformans sp. nov., a novel actinomycete isolated from soil in Mount Song.</title>
        <authorList>
            <person name="Han L."/>
        </authorList>
    </citation>
    <scope>NUCLEOTIDE SEQUENCE [LARGE SCALE GENOMIC DNA]</scope>
    <source>
        <strain evidence="2 3">NEAU-SSA 1</strain>
    </source>
</reference>
<feature type="transmembrane region" description="Helical" evidence="1">
    <location>
        <begin position="350"/>
        <end position="368"/>
    </location>
</feature>
<keyword evidence="3" id="KW-1185">Reference proteome</keyword>
<dbReference type="AlphaFoldDB" id="A0A505D8S2"/>
<dbReference type="OrthoDB" id="4325159at2"/>
<keyword evidence="1" id="KW-0812">Transmembrane</keyword>
<feature type="transmembrane region" description="Helical" evidence="1">
    <location>
        <begin position="273"/>
        <end position="293"/>
    </location>
</feature>
<dbReference type="GO" id="GO:0005886">
    <property type="term" value="C:plasma membrane"/>
    <property type="evidence" value="ECO:0007669"/>
    <property type="project" value="TreeGrafter"/>
</dbReference>
<feature type="transmembrane region" description="Helical" evidence="1">
    <location>
        <begin position="428"/>
        <end position="447"/>
    </location>
</feature>
<feature type="transmembrane region" description="Helical" evidence="1">
    <location>
        <begin position="140"/>
        <end position="158"/>
    </location>
</feature>